<dbReference type="OrthoDB" id="271937at2759"/>
<dbReference type="VEuPathDB" id="FungiDB:AMAG_08676"/>
<dbReference type="InterPro" id="IPR020103">
    <property type="entry name" value="PsdUridine_synth_cat_dom_sf"/>
</dbReference>
<evidence type="ECO:0000256" key="3">
    <source>
        <dbReference type="ARBA" id="ARBA00022694"/>
    </source>
</evidence>
<dbReference type="Gene3D" id="3.30.70.2510">
    <property type="match status" value="1"/>
</dbReference>
<dbReference type="eggNOG" id="KOG2364">
    <property type="taxonomic scope" value="Eukaryota"/>
</dbReference>
<keyword evidence="11" id="KW-1185">Reference proteome</keyword>
<protein>
    <recommendedName>
        <fullName evidence="2">tRNA pseudouridine(55) synthase</fullName>
        <ecNumber evidence="2">5.4.99.25</ecNumber>
    </recommendedName>
    <alternativeName>
        <fullName evidence="7">tRNA pseudouridine 55 synthase</fullName>
    </alternativeName>
    <alternativeName>
        <fullName evidence="5">tRNA pseudouridylate synthase</fullName>
    </alternativeName>
    <alternativeName>
        <fullName evidence="6">tRNA-uridine isomerase</fullName>
    </alternativeName>
</protein>
<evidence type="ECO:0000256" key="2">
    <source>
        <dbReference type="ARBA" id="ARBA00012787"/>
    </source>
</evidence>
<dbReference type="FunFam" id="3.30.70.2510:FF:000001">
    <property type="entry name" value="tRNA pseudouridine synthase Pus10"/>
    <property type="match status" value="1"/>
</dbReference>
<keyword evidence="3" id="KW-0819">tRNA processing</keyword>
<dbReference type="SUPFAM" id="SSF55120">
    <property type="entry name" value="Pseudouridine synthase"/>
    <property type="match status" value="1"/>
</dbReference>
<accession>A0A0L0SM29</accession>
<name>A0A0L0SM29_ALLM3</name>
<dbReference type="GO" id="GO:0003723">
    <property type="term" value="F:RNA binding"/>
    <property type="evidence" value="ECO:0007669"/>
    <property type="project" value="InterPro"/>
</dbReference>
<proteinExistence type="inferred from homology"/>
<evidence type="ECO:0000256" key="5">
    <source>
        <dbReference type="ARBA" id="ARBA00075270"/>
    </source>
</evidence>
<evidence type="ECO:0000256" key="4">
    <source>
        <dbReference type="ARBA" id="ARBA00023235"/>
    </source>
</evidence>
<feature type="region of interest" description="Disordered" evidence="8">
    <location>
        <begin position="176"/>
        <end position="207"/>
    </location>
</feature>
<dbReference type="InterPro" id="IPR039894">
    <property type="entry name" value="Pus10-like"/>
</dbReference>
<evidence type="ECO:0000259" key="9">
    <source>
        <dbReference type="Pfam" id="PF21238"/>
    </source>
</evidence>
<dbReference type="PANTHER" id="PTHR21568">
    <property type="entry name" value="TRNA PSEUDOURIDINE SYNTHASE PUS10"/>
    <property type="match status" value="1"/>
</dbReference>
<keyword evidence="4" id="KW-0413">Isomerase</keyword>
<dbReference type="Pfam" id="PF21238">
    <property type="entry name" value="Pus10_C"/>
    <property type="match status" value="1"/>
</dbReference>
<dbReference type="PANTHER" id="PTHR21568:SF0">
    <property type="entry name" value="TRNA PSEUDOURIDINE SYNTHASE PUS10"/>
    <property type="match status" value="1"/>
</dbReference>
<dbReference type="FunFam" id="3.30.70.3190:FF:000001">
    <property type="entry name" value="tRNA pseudouridine synthase Pus10"/>
    <property type="match status" value="1"/>
</dbReference>
<dbReference type="STRING" id="578462.A0A0L0SM29"/>
<dbReference type="GO" id="GO:0031119">
    <property type="term" value="P:tRNA pseudouridine synthesis"/>
    <property type="evidence" value="ECO:0007669"/>
    <property type="project" value="TreeGrafter"/>
</dbReference>
<organism evidence="10 11">
    <name type="scientific">Allomyces macrogynus (strain ATCC 38327)</name>
    <name type="common">Allomyces javanicus var. macrogynus</name>
    <dbReference type="NCBI Taxonomy" id="578462"/>
    <lineage>
        <taxon>Eukaryota</taxon>
        <taxon>Fungi</taxon>
        <taxon>Fungi incertae sedis</taxon>
        <taxon>Blastocladiomycota</taxon>
        <taxon>Blastocladiomycetes</taxon>
        <taxon>Blastocladiales</taxon>
        <taxon>Blastocladiaceae</taxon>
        <taxon>Allomyces</taxon>
    </lineage>
</organism>
<evidence type="ECO:0000256" key="8">
    <source>
        <dbReference type="SAM" id="MobiDB-lite"/>
    </source>
</evidence>
<dbReference type="EC" id="5.4.99.25" evidence="2"/>
<feature type="compositionally biased region" description="Pro residues" evidence="8">
    <location>
        <begin position="188"/>
        <end position="200"/>
    </location>
</feature>
<comment type="similarity">
    <text evidence="1">Belongs to the pseudouridine synthase Pus10 family.</text>
</comment>
<evidence type="ECO:0000256" key="1">
    <source>
        <dbReference type="ARBA" id="ARBA00009652"/>
    </source>
</evidence>
<reference evidence="10 11" key="1">
    <citation type="submission" date="2009-11" db="EMBL/GenBank/DDBJ databases">
        <title>Annotation of Allomyces macrogynus ATCC 38327.</title>
        <authorList>
            <consortium name="The Broad Institute Genome Sequencing Platform"/>
            <person name="Russ C."/>
            <person name="Cuomo C."/>
            <person name="Burger G."/>
            <person name="Gray M.W."/>
            <person name="Holland P.W.H."/>
            <person name="King N."/>
            <person name="Lang F.B.F."/>
            <person name="Roger A.J."/>
            <person name="Ruiz-Trillo I."/>
            <person name="Young S.K."/>
            <person name="Zeng Q."/>
            <person name="Gargeya S."/>
            <person name="Fitzgerald M."/>
            <person name="Haas B."/>
            <person name="Abouelleil A."/>
            <person name="Alvarado L."/>
            <person name="Arachchi H.M."/>
            <person name="Berlin A."/>
            <person name="Chapman S.B."/>
            <person name="Gearin G."/>
            <person name="Goldberg J."/>
            <person name="Griggs A."/>
            <person name="Gujja S."/>
            <person name="Hansen M."/>
            <person name="Heiman D."/>
            <person name="Howarth C."/>
            <person name="Larimer J."/>
            <person name="Lui A."/>
            <person name="MacDonald P.J.P."/>
            <person name="McCowen C."/>
            <person name="Montmayeur A."/>
            <person name="Murphy C."/>
            <person name="Neiman D."/>
            <person name="Pearson M."/>
            <person name="Priest M."/>
            <person name="Roberts A."/>
            <person name="Saif S."/>
            <person name="Shea T."/>
            <person name="Sisk P."/>
            <person name="Stolte C."/>
            <person name="Sykes S."/>
            <person name="Wortman J."/>
            <person name="Nusbaum C."/>
            <person name="Birren B."/>
        </authorList>
    </citation>
    <scope>NUCLEOTIDE SEQUENCE [LARGE SCALE GENOMIC DNA]</scope>
    <source>
        <strain evidence="10 11">ATCC 38327</strain>
    </source>
</reference>
<dbReference type="Proteomes" id="UP000054350">
    <property type="component" value="Unassembled WGS sequence"/>
</dbReference>
<dbReference type="AlphaFoldDB" id="A0A0L0SM29"/>
<evidence type="ECO:0000256" key="6">
    <source>
        <dbReference type="ARBA" id="ARBA00079393"/>
    </source>
</evidence>
<dbReference type="GO" id="GO:0160148">
    <property type="term" value="F:tRNA pseudouridine(55) synthase activity"/>
    <property type="evidence" value="ECO:0007669"/>
    <property type="project" value="UniProtKB-EC"/>
</dbReference>
<dbReference type="InterPro" id="IPR048741">
    <property type="entry name" value="Pus10-like_C"/>
</dbReference>
<feature type="domain" description="Pus10-like C-terminal" evidence="9">
    <location>
        <begin position="220"/>
        <end position="449"/>
    </location>
</feature>
<evidence type="ECO:0000313" key="10">
    <source>
        <dbReference type="EMBL" id="KNE63567.1"/>
    </source>
</evidence>
<sequence length="465" mass="50576">MDPAPAPTTPVAPPAHESSAAAVPVVPAAASVGPLCNLCATGLRLSLPAELLTQSSCTHCLGVLPHADSLARALADTVREEVVAYDAPSFAVEIMLPRALAPRHTVYVERTGGYIAFEVRKEFAKSAVPVMEEVLGKTYSAEGPLRLLLAITHAETDAPIAARVAEARRPAKRGRFEGKGCKVDSPAPSEPEPLPFPPSTPTTLPTVGACTVRRDPIRLGGRYLKLERHISQTLWRIKGQRKTELSVAECVSFGLADMTQCDTEIGFIAAGREDADVRMLGTGRPFVLEVRNARKVDGIDPVALAERANTEFAGKVQVSRMCVVNKDEVKQVKDGEELKAKEYTCLVWAPGVDQRKVDEINALPAFQIDQQTPLRVLHRRPNLMRPKTVYWIRMEPLREGGPLYRVALETQAGAYIKEFITGDTGRTRPSLSTLLGTHADILELDVTKVALEWPPARKSQHSSTA</sequence>
<reference evidence="11" key="2">
    <citation type="submission" date="2009-11" db="EMBL/GenBank/DDBJ databases">
        <title>The Genome Sequence of Allomyces macrogynus strain ATCC 38327.</title>
        <authorList>
            <consortium name="The Broad Institute Genome Sequencing Platform"/>
            <person name="Russ C."/>
            <person name="Cuomo C."/>
            <person name="Shea T."/>
            <person name="Young S.K."/>
            <person name="Zeng Q."/>
            <person name="Koehrsen M."/>
            <person name="Haas B."/>
            <person name="Borodovsky M."/>
            <person name="Guigo R."/>
            <person name="Alvarado L."/>
            <person name="Berlin A."/>
            <person name="Borenstein D."/>
            <person name="Chen Z."/>
            <person name="Engels R."/>
            <person name="Freedman E."/>
            <person name="Gellesch M."/>
            <person name="Goldberg J."/>
            <person name="Griggs A."/>
            <person name="Gujja S."/>
            <person name="Heiman D."/>
            <person name="Hepburn T."/>
            <person name="Howarth C."/>
            <person name="Jen D."/>
            <person name="Larson L."/>
            <person name="Lewis B."/>
            <person name="Mehta T."/>
            <person name="Park D."/>
            <person name="Pearson M."/>
            <person name="Roberts A."/>
            <person name="Saif S."/>
            <person name="Shenoy N."/>
            <person name="Sisk P."/>
            <person name="Stolte C."/>
            <person name="Sykes S."/>
            <person name="Walk T."/>
            <person name="White J."/>
            <person name="Yandava C."/>
            <person name="Burger G."/>
            <person name="Gray M.W."/>
            <person name="Holland P.W.H."/>
            <person name="King N."/>
            <person name="Lang F.B.F."/>
            <person name="Roger A.J."/>
            <person name="Ruiz-Trillo I."/>
            <person name="Lander E."/>
            <person name="Nusbaum C."/>
        </authorList>
    </citation>
    <scope>NUCLEOTIDE SEQUENCE [LARGE SCALE GENOMIC DNA]</scope>
    <source>
        <strain evidence="11">ATCC 38327</strain>
    </source>
</reference>
<gene>
    <name evidence="10" type="ORF">AMAG_08676</name>
</gene>
<dbReference type="EMBL" id="GG745342">
    <property type="protein sequence ID" value="KNE63567.1"/>
    <property type="molecule type" value="Genomic_DNA"/>
</dbReference>
<evidence type="ECO:0000256" key="7">
    <source>
        <dbReference type="ARBA" id="ARBA00083669"/>
    </source>
</evidence>
<evidence type="ECO:0000313" key="11">
    <source>
        <dbReference type="Proteomes" id="UP000054350"/>
    </source>
</evidence>
<dbReference type="Gene3D" id="3.30.70.3190">
    <property type="match status" value="1"/>
</dbReference>